<dbReference type="STRING" id="1977882.B9T28_02875"/>
<keyword evidence="2" id="KW-1185">Reference proteome</keyword>
<dbReference type="Pfam" id="PF08238">
    <property type="entry name" value="Sel1"/>
    <property type="match status" value="1"/>
</dbReference>
<dbReference type="OrthoDB" id="6691782at2"/>
<accession>A0A1Y3CLW4</accession>
<dbReference type="RefSeq" id="WP_086202432.1">
    <property type="nucleotide sequence ID" value="NZ_NEGB01000001.1"/>
</dbReference>
<protein>
    <recommendedName>
        <fullName evidence="3">Sel1 repeat family protein</fullName>
    </recommendedName>
</protein>
<dbReference type="Gene3D" id="1.25.40.10">
    <property type="entry name" value="Tetratricopeptide repeat domain"/>
    <property type="match status" value="1"/>
</dbReference>
<evidence type="ECO:0008006" key="3">
    <source>
        <dbReference type="Google" id="ProtNLM"/>
    </source>
</evidence>
<dbReference type="SUPFAM" id="SSF81901">
    <property type="entry name" value="HCP-like"/>
    <property type="match status" value="1"/>
</dbReference>
<name>A0A1Y3CLW4_9GAMM</name>
<sequence length="104" mass="12106">MFAHLFKCFQTYAKKNSIQPQNDSTNLLKIQKNDPRNIMWGYLRAALRGDKEAQYKMGMSYLNGQLGLDRSYSHAEKWLEQAAHQGHQHAKKELQDAYNKLAFS</sequence>
<evidence type="ECO:0000313" key="2">
    <source>
        <dbReference type="Proteomes" id="UP000242765"/>
    </source>
</evidence>
<reference evidence="1 2" key="1">
    <citation type="submission" date="2017-04" db="EMBL/GenBank/DDBJ databases">
        <title>High diversity of culturable Acinetobacter species in natural soil and water ecosystems.</title>
        <authorList>
            <person name="Nemec A."/>
            <person name="Radolfova-Krizova L."/>
        </authorList>
    </citation>
    <scope>NUCLEOTIDE SEQUENCE [LARGE SCALE GENOMIC DNA]</scope>
    <source>
        <strain evidence="1 2">ANC 4999</strain>
    </source>
</reference>
<organism evidence="1 2">
    <name type="scientific">Acinetobacter silvestris</name>
    <dbReference type="NCBI Taxonomy" id="1977882"/>
    <lineage>
        <taxon>Bacteria</taxon>
        <taxon>Pseudomonadati</taxon>
        <taxon>Pseudomonadota</taxon>
        <taxon>Gammaproteobacteria</taxon>
        <taxon>Moraxellales</taxon>
        <taxon>Moraxellaceae</taxon>
        <taxon>Acinetobacter</taxon>
    </lineage>
</organism>
<dbReference type="SMART" id="SM00671">
    <property type="entry name" value="SEL1"/>
    <property type="match status" value="1"/>
</dbReference>
<dbReference type="InterPro" id="IPR006597">
    <property type="entry name" value="Sel1-like"/>
</dbReference>
<evidence type="ECO:0000313" key="1">
    <source>
        <dbReference type="EMBL" id="OTG67582.1"/>
    </source>
</evidence>
<proteinExistence type="predicted"/>
<dbReference type="InterPro" id="IPR011990">
    <property type="entry name" value="TPR-like_helical_dom_sf"/>
</dbReference>
<gene>
    <name evidence="1" type="ORF">B9T28_02875</name>
</gene>
<dbReference type="AlphaFoldDB" id="A0A1Y3CLW4"/>
<dbReference type="EMBL" id="NEGB01000001">
    <property type="protein sequence ID" value="OTG67582.1"/>
    <property type="molecule type" value="Genomic_DNA"/>
</dbReference>
<dbReference type="Proteomes" id="UP000242765">
    <property type="component" value="Unassembled WGS sequence"/>
</dbReference>
<comment type="caution">
    <text evidence="1">The sequence shown here is derived from an EMBL/GenBank/DDBJ whole genome shotgun (WGS) entry which is preliminary data.</text>
</comment>